<evidence type="ECO:0000256" key="2">
    <source>
        <dbReference type="ARBA" id="ARBA00023125"/>
    </source>
</evidence>
<dbReference type="InterPro" id="IPR009057">
    <property type="entry name" value="Homeodomain-like_sf"/>
</dbReference>
<dbReference type="SMART" id="SM00342">
    <property type="entry name" value="HTH_ARAC"/>
    <property type="match status" value="1"/>
</dbReference>
<dbReference type="Gene3D" id="3.30.450.20">
    <property type="entry name" value="PAS domain"/>
    <property type="match status" value="1"/>
</dbReference>
<dbReference type="PROSITE" id="PS01124">
    <property type="entry name" value="HTH_ARAC_FAMILY_2"/>
    <property type="match status" value="1"/>
</dbReference>
<evidence type="ECO:0000313" key="6">
    <source>
        <dbReference type="EMBL" id="NEW09088.1"/>
    </source>
</evidence>
<keyword evidence="3" id="KW-0804">Transcription</keyword>
<keyword evidence="4" id="KW-1133">Transmembrane helix</keyword>
<keyword evidence="4" id="KW-0812">Transmembrane</keyword>
<reference evidence="6" key="1">
    <citation type="submission" date="2020-02" db="EMBL/GenBank/DDBJ databases">
        <authorList>
            <person name="Shen X.-R."/>
            <person name="Zhang Y.-X."/>
        </authorList>
    </citation>
    <scope>NUCLEOTIDE SEQUENCE</scope>
    <source>
        <strain evidence="6">SYP-B3998</strain>
    </source>
</reference>
<dbReference type="InterPro" id="IPR018062">
    <property type="entry name" value="HTH_AraC-typ_CS"/>
</dbReference>
<dbReference type="InterPro" id="IPR018060">
    <property type="entry name" value="HTH_AraC"/>
</dbReference>
<sequence length="758" mass="86667">MKRHYFKSKLFKKYIWSYLFILLIPLIMITVFIYLSAVTNLRTEIERSHLSQLTQSRNIIDDRIKELSNIASRIAYDERLTPYRIHDPYYSREAIDALNQYTAPSAIISEMFLYFHNDNRIYSTKGMSSLDVFHSQFSFNNWSSADVIQDLNKVTFPLMRPTELTSDHLASQGSVLAYLVPITPNSPNPHGTVMYLIKQSELSSLISSILGNYQGQSYIFDNYGSILTANSQQESLKENEVSSLFQLAPGIHSQTLDGKDHSIVSVKSEENGWTYVTVMPSDQFFSSVVHVRSIIIMLFCIVVVVGAIIALLLARIQYQPISLLAEFANSRFKTSESQQGNELERIKNVLQEYISRVDLQEPYARNHFLSMLLKYGNAQGATPDMLKAFDLQFNHSQHFVMILGWKNMQTIPHNRQEVIQLLTQVEFPALSATAYGVELTQLDQVALIVSFNLDRSAEPFVHVRRIVEAVRSNVLELDMLDMIPMIGVGTHYPSPDQLNQSFIEACSAYELGMSSEQSTVTYFEKLSYTTNHSVLIPQSALLKLSQSLKQGSYDAAKQVIRPAFKNLQSPDISPLLLRCITFDILNTMLRSAFELGVHHDMQNVAPNMIFHSLDELERNFLTFASQICDEVERTHKNEELSLMDQIVDYINQHYTDSSLSLESISFEFAVSPSHISRTFKDKMGLNFIQHIWKKRMEAVMHLLKTTNDPLKDIIMQVGYLDTPNFIRKFKKDTGYTPGQYRKLYTNIDATDDSSDLET</sequence>
<protein>
    <submittedName>
        <fullName evidence="6">AraC family transcriptional regulator</fullName>
    </submittedName>
</protein>
<dbReference type="PANTHER" id="PTHR43280">
    <property type="entry name" value="ARAC-FAMILY TRANSCRIPTIONAL REGULATOR"/>
    <property type="match status" value="1"/>
</dbReference>
<feature type="transmembrane region" description="Helical" evidence="4">
    <location>
        <begin position="294"/>
        <end position="314"/>
    </location>
</feature>
<keyword evidence="2" id="KW-0238">DNA-binding</keyword>
<gene>
    <name evidence="6" type="ORF">GK047_24230</name>
</gene>
<dbReference type="Gene3D" id="1.10.10.60">
    <property type="entry name" value="Homeodomain-like"/>
    <property type="match status" value="2"/>
</dbReference>
<dbReference type="GO" id="GO:0003700">
    <property type="term" value="F:DNA-binding transcription factor activity"/>
    <property type="evidence" value="ECO:0007669"/>
    <property type="project" value="InterPro"/>
</dbReference>
<feature type="transmembrane region" description="Helical" evidence="4">
    <location>
        <begin position="15"/>
        <end position="35"/>
    </location>
</feature>
<name>A0A6G4A474_9BACL</name>
<accession>A0A6G4A474</accession>
<dbReference type="RefSeq" id="WP_163952604.1">
    <property type="nucleotide sequence ID" value="NZ_JAAIKC010000013.1"/>
</dbReference>
<evidence type="ECO:0000256" key="4">
    <source>
        <dbReference type="SAM" id="Phobius"/>
    </source>
</evidence>
<feature type="domain" description="HTH araC/xylS-type" evidence="5">
    <location>
        <begin position="644"/>
        <end position="743"/>
    </location>
</feature>
<dbReference type="EMBL" id="JAAIKC010000013">
    <property type="protein sequence ID" value="NEW09088.1"/>
    <property type="molecule type" value="Genomic_DNA"/>
</dbReference>
<comment type="caution">
    <text evidence="6">The sequence shown here is derived from an EMBL/GenBank/DDBJ whole genome shotgun (WGS) entry which is preliminary data.</text>
</comment>
<dbReference type="PROSITE" id="PS00041">
    <property type="entry name" value="HTH_ARAC_FAMILY_1"/>
    <property type="match status" value="1"/>
</dbReference>
<evidence type="ECO:0000259" key="5">
    <source>
        <dbReference type="PROSITE" id="PS01124"/>
    </source>
</evidence>
<keyword evidence="4" id="KW-0472">Membrane</keyword>
<dbReference type="SUPFAM" id="SSF46689">
    <property type="entry name" value="Homeodomain-like"/>
    <property type="match status" value="1"/>
</dbReference>
<dbReference type="GO" id="GO:0043565">
    <property type="term" value="F:sequence-specific DNA binding"/>
    <property type="evidence" value="ECO:0007669"/>
    <property type="project" value="InterPro"/>
</dbReference>
<dbReference type="AlphaFoldDB" id="A0A6G4A474"/>
<keyword evidence="1" id="KW-0805">Transcription regulation</keyword>
<dbReference type="Pfam" id="PF12833">
    <property type="entry name" value="HTH_18"/>
    <property type="match status" value="1"/>
</dbReference>
<proteinExistence type="predicted"/>
<organism evidence="6">
    <name type="scientific">Paenibacillus sp. SYP-B3998</name>
    <dbReference type="NCBI Taxonomy" id="2678564"/>
    <lineage>
        <taxon>Bacteria</taxon>
        <taxon>Bacillati</taxon>
        <taxon>Bacillota</taxon>
        <taxon>Bacilli</taxon>
        <taxon>Bacillales</taxon>
        <taxon>Paenibacillaceae</taxon>
        <taxon>Paenibacillus</taxon>
    </lineage>
</organism>
<dbReference type="PANTHER" id="PTHR43280:SF28">
    <property type="entry name" value="HTH-TYPE TRANSCRIPTIONAL ACTIVATOR RHAS"/>
    <property type="match status" value="1"/>
</dbReference>
<evidence type="ECO:0000256" key="1">
    <source>
        <dbReference type="ARBA" id="ARBA00023015"/>
    </source>
</evidence>
<evidence type="ECO:0000256" key="3">
    <source>
        <dbReference type="ARBA" id="ARBA00023163"/>
    </source>
</evidence>